<dbReference type="InterPro" id="IPR001062">
    <property type="entry name" value="Transcrpt_antiterm_NusG"/>
</dbReference>
<evidence type="ECO:0000313" key="11">
    <source>
        <dbReference type="EMBL" id="QBI20441.1"/>
    </source>
</evidence>
<dbReference type="InterPro" id="IPR008991">
    <property type="entry name" value="Translation_prot_SH3-like_sf"/>
</dbReference>
<dbReference type="PANTHER" id="PTHR30265:SF2">
    <property type="entry name" value="TRANSCRIPTION TERMINATION_ANTITERMINATION PROTEIN NUSG"/>
    <property type="match status" value="1"/>
</dbReference>
<dbReference type="CDD" id="cd06091">
    <property type="entry name" value="KOW_NusG"/>
    <property type="match status" value="1"/>
</dbReference>
<dbReference type="KEGG" id="erz:ER308_13290"/>
<dbReference type="Gene3D" id="2.30.30.30">
    <property type="match status" value="1"/>
</dbReference>
<evidence type="ECO:0000313" key="12">
    <source>
        <dbReference type="Proteomes" id="UP000291469"/>
    </source>
</evidence>
<evidence type="ECO:0000256" key="2">
    <source>
        <dbReference type="ARBA" id="ARBA00022814"/>
    </source>
</evidence>
<dbReference type="PROSITE" id="PS01014">
    <property type="entry name" value="NUSG"/>
    <property type="match status" value="1"/>
</dbReference>
<dbReference type="SUPFAM" id="SSF50104">
    <property type="entry name" value="Translation proteins SH3-like domain"/>
    <property type="match status" value="1"/>
</dbReference>
<dbReference type="InterPro" id="IPR005824">
    <property type="entry name" value="KOW"/>
</dbReference>
<dbReference type="GO" id="GO:0031564">
    <property type="term" value="P:transcription antitermination"/>
    <property type="evidence" value="ECO:0007669"/>
    <property type="project" value="UniProtKB-UniRule"/>
</dbReference>
<keyword evidence="12" id="KW-1185">Reference proteome</keyword>
<dbReference type="OrthoDB" id="9809075at2"/>
<evidence type="ECO:0000256" key="5">
    <source>
        <dbReference type="HAMAP-Rule" id="MF_00948"/>
    </source>
</evidence>
<evidence type="ECO:0000259" key="9">
    <source>
        <dbReference type="SMART" id="SM00738"/>
    </source>
</evidence>
<keyword evidence="1 5" id="KW-0806">Transcription termination</keyword>
<dbReference type="InterPro" id="IPR047050">
    <property type="entry name" value="NGN"/>
</dbReference>
<sequence>MSDPQSDQEHADAAADEELGEDSSQGAADDPRARGEAETPVDYEEGDPEIEALVAEAMADATEAPEARDAVEDDTDDLDELLEAAGADGGDGPSLEDVSRALGVTEEGSAGTDTEEAPAPVPDGDTVPAEEEAPAEEAAPARPRMPDRRDFMRQTGDYYVVHTYSGYEQRVKANLENRIQSMNMEDRIFEVIIPTEDAVEIKGGKKQQVKRKVFPGYVLVRMDLDDDSWYVVRNTPAVTGFVGPPGTKPVPLSLREVERILAEPDEEEKAVPPSIEFEEGENVRVTSGPFADFTGTISEINADATKLKVLVSIFGRETPVELTFEQVAKL</sequence>
<evidence type="ECO:0000256" key="7">
    <source>
        <dbReference type="RuleBase" id="RU000538"/>
    </source>
</evidence>
<dbReference type="InterPro" id="IPR006645">
    <property type="entry name" value="NGN-like_dom"/>
</dbReference>
<dbReference type="HAMAP" id="MF_00948">
    <property type="entry name" value="NusG"/>
    <property type="match status" value="1"/>
</dbReference>
<evidence type="ECO:0000256" key="4">
    <source>
        <dbReference type="ARBA" id="ARBA00023163"/>
    </source>
</evidence>
<feature type="region of interest" description="Disordered" evidence="8">
    <location>
        <begin position="1"/>
        <end position="149"/>
    </location>
</feature>
<dbReference type="Gene3D" id="3.30.70.940">
    <property type="entry name" value="NusG, N-terminal domain"/>
    <property type="match status" value="1"/>
</dbReference>
<dbReference type="EMBL" id="CP036402">
    <property type="protein sequence ID" value="QBI20441.1"/>
    <property type="molecule type" value="Genomic_DNA"/>
</dbReference>
<dbReference type="AlphaFoldDB" id="A0A411YH46"/>
<dbReference type="FunFam" id="3.30.70.940:FF:000002">
    <property type="entry name" value="Transcription termination/antitermination protein NusG"/>
    <property type="match status" value="1"/>
</dbReference>
<dbReference type="InterPro" id="IPR036735">
    <property type="entry name" value="NGN_dom_sf"/>
</dbReference>
<feature type="compositionally biased region" description="Acidic residues" evidence="8">
    <location>
        <begin position="39"/>
        <end position="50"/>
    </location>
</feature>
<comment type="function">
    <text evidence="5 7">Participates in transcription elongation, termination and antitermination.</text>
</comment>
<feature type="domain" description="NusG-like N-terminal" evidence="9">
    <location>
        <begin position="155"/>
        <end position="264"/>
    </location>
</feature>
<dbReference type="Proteomes" id="UP000291469">
    <property type="component" value="Chromosome"/>
</dbReference>
<keyword evidence="2 5" id="KW-0889">Transcription antitermination</keyword>
<dbReference type="SUPFAM" id="SSF82679">
    <property type="entry name" value="N-utilization substance G protein NusG, N-terminal domain"/>
    <property type="match status" value="1"/>
</dbReference>
<dbReference type="InterPro" id="IPR043425">
    <property type="entry name" value="NusG-like"/>
</dbReference>
<evidence type="ECO:0000256" key="6">
    <source>
        <dbReference type="NCBIfam" id="TIGR00922"/>
    </source>
</evidence>
<comment type="similarity">
    <text evidence="5 7">Belongs to the NusG family.</text>
</comment>
<dbReference type="GO" id="GO:0005829">
    <property type="term" value="C:cytosol"/>
    <property type="evidence" value="ECO:0007669"/>
    <property type="project" value="UniProtKB-ARBA"/>
</dbReference>
<dbReference type="GO" id="GO:0006354">
    <property type="term" value="P:DNA-templated transcription elongation"/>
    <property type="evidence" value="ECO:0007669"/>
    <property type="project" value="UniProtKB-UniRule"/>
</dbReference>
<accession>A0A411YH46</accession>
<dbReference type="PRINTS" id="PR00338">
    <property type="entry name" value="NUSGTNSCPFCT"/>
</dbReference>
<dbReference type="SMART" id="SM00738">
    <property type="entry name" value="NGN"/>
    <property type="match status" value="1"/>
</dbReference>
<dbReference type="InterPro" id="IPR014722">
    <property type="entry name" value="Rib_uL2_dom2"/>
</dbReference>
<proteinExistence type="inferred from homology"/>
<dbReference type="CDD" id="cd09891">
    <property type="entry name" value="NGN_Bact_1"/>
    <property type="match status" value="1"/>
</dbReference>
<dbReference type="NCBIfam" id="TIGR00922">
    <property type="entry name" value="nusG"/>
    <property type="match status" value="1"/>
</dbReference>
<evidence type="ECO:0000256" key="8">
    <source>
        <dbReference type="SAM" id="MobiDB-lite"/>
    </source>
</evidence>
<dbReference type="InterPro" id="IPR015869">
    <property type="entry name" value="Transcrpt_antiterm_NusG_bac_CS"/>
</dbReference>
<dbReference type="GO" id="GO:0006353">
    <property type="term" value="P:DNA-templated transcription termination"/>
    <property type="evidence" value="ECO:0007669"/>
    <property type="project" value="UniProtKB-UniRule"/>
</dbReference>
<keyword evidence="3 5" id="KW-0805">Transcription regulation</keyword>
<dbReference type="SMART" id="SM00739">
    <property type="entry name" value="KOW"/>
    <property type="match status" value="1"/>
</dbReference>
<dbReference type="RefSeq" id="WP_131155438.1">
    <property type="nucleotide sequence ID" value="NZ_CP036402.1"/>
</dbReference>
<feature type="compositionally biased region" description="Acidic residues" evidence="8">
    <location>
        <begin position="71"/>
        <end position="82"/>
    </location>
</feature>
<evidence type="ECO:0000256" key="1">
    <source>
        <dbReference type="ARBA" id="ARBA00022472"/>
    </source>
</evidence>
<dbReference type="Pfam" id="PF00467">
    <property type="entry name" value="KOW"/>
    <property type="match status" value="1"/>
</dbReference>
<gene>
    <name evidence="5 11" type="primary">nusG</name>
    <name evidence="11" type="ORF">ER308_13290</name>
</gene>
<organism evidence="11 12">
    <name type="scientific">Egibacter rhizosphaerae</name>
    <dbReference type="NCBI Taxonomy" id="1670831"/>
    <lineage>
        <taxon>Bacteria</taxon>
        <taxon>Bacillati</taxon>
        <taxon>Actinomycetota</taxon>
        <taxon>Nitriliruptoria</taxon>
        <taxon>Egibacterales</taxon>
        <taxon>Egibacteraceae</taxon>
        <taxon>Egibacter</taxon>
    </lineage>
</organism>
<protein>
    <recommendedName>
        <fullName evidence="5 6">Transcription termination/antitermination protein NusG</fullName>
    </recommendedName>
</protein>
<feature type="domain" description="KOW" evidence="10">
    <location>
        <begin position="276"/>
        <end position="303"/>
    </location>
</feature>
<evidence type="ECO:0000256" key="3">
    <source>
        <dbReference type="ARBA" id="ARBA00023015"/>
    </source>
</evidence>
<evidence type="ECO:0000259" key="10">
    <source>
        <dbReference type="SMART" id="SM00739"/>
    </source>
</evidence>
<keyword evidence="4 5" id="KW-0804">Transcription</keyword>
<dbReference type="Pfam" id="PF02357">
    <property type="entry name" value="NusG"/>
    <property type="match status" value="1"/>
</dbReference>
<reference evidence="11 12" key="1">
    <citation type="submission" date="2019-01" db="EMBL/GenBank/DDBJ databases">
        <title>Egibacter rhizosphaerae EGI 80759T.</title>
        <authorList>
            <person name="Chen D.-D."/>
            <person name="Tian Y."/>
            <person name="Jiao J.-Y."/>
            <person name="Zhang X.-T."/>
            <person name="Zhang Y.-G."/>
            <person name="Zhang Y."/>
            <person name="Xiao M."/>
            <person name="Shu W.-S."/>
            <person name="Li W.-J."/>
        </authorList>
    </citation>
    <scope>NUCLEOTIDE SEQUENCE [LARGE SCALE GENOMIC DNA]</scope>
    <source>
        <strain evidence="11 12">EGI 80759</strain>
    </source>
</reference>
<dbReference type="PANTHER" id="PTHR30265">
    <property type="entry name" value="RHO-INTERACTING TRANSCRIPTION TERMINATION FACTOR NUSG"/>
    <property type="match status" value="1"/>
</dbReference>
<dbReference type="GO" id="GO:0032784">
    <property type="term" value="P:regulation of DNA-templated transcription elongation"/>
    <property type="evidence" value="ECO:0007669"/>
    <property type="project" value="InterPro"/>
</dbReference>
<dbReference type="FunFam" id="2.30.30.30:FF:000002">
    <property type="entry name" value="Transcription termination/antitermination factor NusG"/>
    <property type="match status" value="1"/>
</dbReference>
<name>A0A411YH46_9ACTN</name>